<protein>
    <submittedName>
        <fullName evidence="3">Heme-degrading monooxygenase HmoA</fullName>
    </submittedName>
</protein>
<dbReference type="SUPFAM" id="SSF54909">
    <property type="entry name" value="Dimeric alpha+beta barrel"/>
    <property type="match status" value="1"/>
</dbReference>
<dbReference type="Gene3D" id="3.30.70.100">
    <property type="match status" value="1"/>
</dbReference>
<evidence type="ECO:0000256" key="1">
    <source>
        <dbReference type="SAM" id="MobiDB-lite"/>
    </source>
</evidence>
<evidence type="ECO:0000259" key="2">
    <source>
        <dbReference type="Pfam" id="PF03992"/>
    </source>
</evidence>
<dbReference type="InterPro" id="IPR011008">
    <property type="entry name" value="Dimeric_a/b-barrel"/>
</dbReference>
<evidence type="ECO:0000313" key="4">
    <source>
        <dbReference type="Proteomes" id="UP000319859"/>
    </source>
</evidence>
<dbReference type="Pfam" id="PF03992">
    <property type="entry name" value="ABM"/>
    <property type="match status" value="1"/>
</dbReference>
<proteinExistence type="predicted"/>
<dbReference type="AlphaFoldDB" id="A0A560FFX9"/>
<organism evidence="3 4">
    <name type="scientific">Nitrospirillum amazonense</name>
    <dbReference type="NCBI Taxonomy" id="28077"/>
    <lineage>
        <taxon>Bacteria</taxon>
        <taxon>Pseudomonadati</taxon>
        <taxon>Pseudomonadota</taxon>
        <taxon>Alphaproteobacteria</taxon>
        <taxon>Rhodospirillales</taxon>
        <taxon>Azospirillaceae</taxon>
        <taxon>Nitrospirillum</taxon>
    </lineage>
</organism>
<sequence>MRGLLNGLSEKDAMNAQTPNPPCADASHRYRIDKFTVPADARDAFIARIRFIDGFLHGQPGCLQHGLYEWRLDDGDYGVVTLVQWESEEAMAAAKARAAEEYRRQDFNPGAFLAQWGIKADMGSYMRLS</sequence>
<keyword evidence="3" id="KW-0560">Oxidoreductase</keyword>
<evidence type="ECO:0000313" key="3">
    <source>
        <dbReference type="EMBL" id="TWB20506.1"/>
    </source>
</evidence>
<comment type="caution">
    <text evidence="3">The sequence shown here is derived from an EMBL/GenBank/DDBJ whole genome shotgun (WGS) entry which is preliminary data.</text>
</comment>
<reference evidence="3 4" key="1">
    <citation type="submission" date="2019-06" db="EMBL/GenBank/DDBJ databases">
        <title>Genomic Encyclopedia of Type Strains, Phase IV (KMG-V): Genome sequencing to study the core and pangenomes of soil and plant-associated prokaryotes.</title>
        <authorList>
            <person name="Whitman W."/>
        </authorList>
    </citation>
    <scope>NUCLEOTIDE SEQUENCE [LARGE SCALE GENOMIC DNA]</scope>
    <source>
        <strain evidence="3 4">BR 11880</strain>
    </source>
</reference>
<dbReference type="InterPro" id="IPR007138">
    <property type="entry name" value="ABM_dom"/>
</dbReference>
<dbReference type="GO" id="GO:0004497">
    <property type="term" value="F:monooxygenase activity"/>
    <property type="evidence" value="ECO:0007669"/>
    <property type="project" value="UniProtKB-KW"/>
</dbReference>
<dbReference type="Proteomes" id="UP000319859">
    <property type="component" value="Unassembled WGS sequence"/>
</dbReference>
<feature type="domain" description="ABM" evidence="2">
    <location>
        <begin position="34"/>
        <end position="96"/>
    </location>
</feature>
<gene>
    <name evidence="3" type="ORF">FBZ89_107217</name>
</gene>
<name>A0A560FFX9_9PROT</name>
<accession>A0A560FFX9</accession>
<feature type="region of interest" description="Disordered" evidence="1">
    <location>
        <begin position="1"/>
        <end position="25"/>
    </location>
</feature>
<dbReference type="EMBL" id="VITN01000007">
    <property type="protein sequence ID" value="TWB20506.1"/>
    <property type="molecule type" value="Genomic_DNA"/>
</dbReference>
<keyword evidence="3" id="KW-0503">Monooxygenase</keyword>